<accession>A0AAD9P6K0</accession>
<dbReference type="EMBL" id="JAODUO010000116">
    <property type="protein sequence ID" value="KAK2189009.1"/>
    <property type="molecule type" value="Genomic_DNA"/>
</dbReference>
<keyword evidence="3" id="KW-1185">Reference proteome</keyword>
<evidence type="ECO:0000256" key="1">
    <source>
        <dbReference type="SAM" id="MobiDB-lite"/>
    </source>
</evidence>
<feature type="compositionally biased region" description="Low complexity" evidence="1">
    <location>
        <begin position="35"/>
        <end position="52"/>
    </location>
</feature>
<reference evidence="2" key="1">
    <citation type="journal article" date="2023" name="Mol. Biol. Evol.">
        <title>Third-Generation Sequencing Reveals the Adaptive Role of the Epigenome in Three Deep-Sea Polychaetes.</title>
        <authorList>
            <person name="Perez M."/>
            <person name="Aroh O."/>
            <person name="Sun Y."/>
            <person name="Lan Y."/>
            <person name="Juniper S.K."/>
            <person name="Young C.R."/>
            <person name="Angers B."/>
            <person name="Qian P.Y."/>
        </authorList>
    </citation>
    <scope>NUCLEOTIDE SEQUENCE</scope>
    <source>
        <strain evidence="2">R07B-5</strain>
    </source>
</reference>
<proteinExistence type="predicted"/>
<name>A0AAD9P6K0_RIDPI</name>
<evidence type="ECO:0000313" key="3">
    <source>
        <dbReference type="Proteomes" id="UP001209878"/>
    </source>
</evidence>
<organism evidence="2 3">
    <name type="scientific">Ridgeia piscesae</name>
    <name type="common">Tubeworm</name>
    <dbReference type="NCBI Taxonomy" id="27915"/>
    <lineage>
        <taxon>Eukaryota</taxon>
        <taxon>Metazoa</taxon>
        <taxon>Spiralia</taxon>
        <taxon>Lophotrochozoa</taxon>
        <taxon>Annelida</taxon>
        <taxon>Polychaeta</taxon>
        <taxon>Sedentaria</taxon>
        <taxon>Canalipalpata</taxon>
        <taxon>Sabellida</taxon>
        <taxon>Siboglinidae</taxon>
        <taxon>Ridgeia</taxon>
    </lineage>
</organism>
<dbReference type="AlphaFoldDB" id="A0AAD9P6K0"/>
<dbReference type="Proteomes" id="UP001209878">
    <property type="component" value="Unassembled WGS sequence"/>
</dbReference>
<comment type="caution">
    <text evidence="2">The sequence shown here is derived from an EMBL/GenBank/DDBJ whole genome shotgun (WGS) entry which is preliminary data.</text>
</comment>
<gene>
    <name evidence="2" type="ORF">NP493_110g00024</name>
</gene>
<sequence>MNKEVTDWAAWQAALDRGDSVEELLGLGTDHNCHQNSQVSQPQQSSSSPTQNETTALTVPELAGRTLQFVLPVKPFHGHGQKMEPPVSSLSDRLLVTAPFIPVDSLLGPCMYVPPDKKQS</sequence>
<protein>
    <submittedName>
        <fullName evidence="2">Uncharacterized protein</fullName>
    </submittedName>
</protein>
<feature type="region of interest" description="Disordered" evidence="1">
    <location>
        <begin position="29"/>
        <end position="55"/>
    </location>
</feature>
<evidence type="ECO:0000313" key="2">
    <source>
        <dbReference type="EMBL" id="KAK2189009.1"/>
    </source>
</evidence>